<comment type="caution">
    <text evidence="9">The sequence shown here is derived from an EMBL/GenBank/DDBJ whole genome shotgun (WGS) entry which is preliminary data.</text>
</comment>
<comment type="cofactor">
    <cofactor evidence="1">
        <name>Mg(2+)</name>
        <dbReference type="ChEBI" id="CHEBI:18420"/>
    </cofactor>
</comment>
<keyword evidence="4" id="KW-0479">Metal-binding</keyword>
<accession>A0A420KDV8</accession>
<evidence type="ECO:0000256" key="4">
    <source>
        <dbReference type="ARBA" id="ARBA00022723"/>
    </source>
</evidence>
<evidence type="ECO:0000256" key="3">
    <source>
        <dbReference type="ARBA" id="ARBA00022722"/>
    </source>
</evidence>
<dbReference type="CDD" id="cd18746">
    <property type="entry name" value="PIN_VapC4-5_FitB-like"/>
    <property type="match status" value="1"/>
</dbReference>
<evidence type="ECO:0000256" key="2">
    <source>
        <dbReference type="ARBA" id="ARBA00022649"/>
    </source>
</evidence>
<evidence type="ECO:0000256" key="5">
    <source>
        <dbReference type="ARBA" id="ARBA00022801"/>
    </source>
</evidence>
<dbReference type="Gene3D" id="3.40.50.1010">
    <property type="entry name" value="5'-nuclease"/>
    <property type="match status" value="1"/>
</dbReference>
<evidence type="ECO:0000256" key="7">
    <source>
        <dbReference type="ARBA" id="ARBA00038093"/>
    </source>
</evidence>
<dbReference type="InterPro" id="IPR050556">
    <property type="entry name" value="Type_II_TA_system_RNase"/>
</dbReference>
<dbReference type="AlphaFoldDB" id="A0A420KDV8"/>
<feature type="domain" description="PIN" evidence="8">
    <location>
        <begin position="4"/>
        <end position="128"/>
    </location>
</feature>
<dbReference type="GO" id="GO:0016787">
    <property type="term" value="F:hydrolase activity"/>
    <property type="evidence" value="ECO:0007669"/>
    <property type="project" value="UniProtKB-KW"/>
</dbReference>
<dbReference type="RefSeq" id="WP_094438906.1">
    <property type="nucleotide sequence ID" value="NZ_NKDB02000002.1"/>
</dbReference>
<dbReference type="InterPro" id="IPR029060">
    <property type="entry name" value="PIN-like_dom_sf"/>
</dbReference>
<dbReference type="InterPro" id="IPR002716">
    <property type="entry name" value="PIN_dom"/>
</dbReference>
<evidence type="ECO:0000313" key="9">
    <source>
        <dbReference type="EMBL" id="RKJ97405.1"/>
    </source>
</evidence>
<dbReference type="PANTHER" id="PTHR33653:SF1">
    <property type="entry name" value="RIBONUCLEASE VAPC2"/>
    <property type="match status" value="1"/>
</dbReference>
<dbReference type="Proteomes" id="UP000216225">
    <property type="component" value="Unassembled WGS sequence"/>
</dbReference>
<dbReference type="EMBL" id="NKDB02000002">
    <property type="protein sequence ID" value="RKJ97405.1"/>
    <property type="molecule type" value="Genomic_DNA"/>
</dbReference>
<keyword evidence="5" id="KW-0378">Hydrolase</keyword>
<evidence type="ECO:0000256" key="6">
    <source>
        <dbReference type="ARBA" id="ARBA00022842"/>
    </source>
</evidence>
<proteinExistence type="inferred from homology"/>
<protein>
    <submittedName>
        <fullName evidence="9">Type II toxin-antitoxin system VapC family toxin</fullName>
    </submittedName>
</protein>
<dbReference type="GO" id="GO:0004518">
    <property type="term" value="F:nuclease activity"/>
    <property type="evidence" value="ECO:0007669"/>
    <property type="project" value="UniProtKB-KW"/>
</dbReference>
<sequence>MNCLLDTCVISELSKPEPSASVQQWLRARVGECVLCAVTVGEIQFGIERMALGAKRNRLQVWFDQLCHGFEGRILPTDEPVWRTWSRLRVSCQAIGRPQADLDLLIAATAATHRLALVTRNTRHFEDTGIRLVNPWADAPGA</sequence>
<evidence type="ECO:0000256" key="1">
    <source>
        <dbReference type="ARBA" id="ARBA00001946"/>
    </source>
</evidence>
<keyword evidence="3" id="KW-0540">Nuclease</keyword>
<reference evidence="9 10" key="1">
    <citation type="submission" date="2018-09" db="EMBL/GenBank/DDBJ databases">
        <title>Genome comparison of Alicycliphilus sp. BQ1, a polyurethanolytic bacterium, with its closest phylogenetic relatives Alicycliphilus denitrificans BC and K601, unable to attack polyurethane.</title>
        <authorList>
            <person name="Loza-Tavera H."/>
            <person name="Lozano L."/>
            <person name="Cevallos M."/>
            <person name="Maya-Lucas O."/>
            <person name="Garcia-Mena J."/>
            <person name="Hernandez J."/>
        </authorList>
    </citation>
    <scope>NUCLEOTIDE SEQUENCE [LARGE SCALE GENOMIC DNA]</scope>
    <source>
        <strain evidence="9 10">BQ1</strain>
    </source>
</reference>
<dbReference type="Pfam" id="PF01850">
    <property type="entry name" value="PIN"/>
    <property type="match status" value="1"/>
</dbReference>
<comment type="similarity">
    <text evidence="7">Belongs to the PINc/VapC protein family.</text>
</comment>
<name>A0A420KDV8_9BURK</name>
<dbReference type="SUPFAM" id="SSF88723">
    <property type="entry name" value="PIN domain-like"/>
    <property type="match status" value="1"/>
</dbReference>
<dbReference type="PANTHER" id="PTHR33653">
    <property type="entry name" value="RIBONUCLEASE VAPC2"/>
    <property type="match status" value="1"/>
</dbReference>
<dbReference type="GO" id="GO:0046872">
    <property type="term" value="F:metal ion binding"/>
    <property type="evidence" value="ECO:0007669"/>
    <property type="project" value="UniProtKB-KW"/>
</dbReference>
<evidence type="ECO:0000259" key="8">
    <source>
        <dbReference type="Pfam" id="PF01850"/>
    </source>
</evidence>
<keyword evidence="2" id="KW-1277">Toxin-antitoxin system</keyword>
<organism evidence="9 10">
    <name type="scientific">Alicycliphilus denitrificans</name>
    <dbReference type="NCBI Taxonomy" id="179636"/>
    <lineage>
        <taxon>Bacteria</taxon>
        <taxon>Pseudomonadati</taxon>
        <taxon>Pseudomonadota</taxon>
        <taxon>Betaproteobacteria</taxon>
        <taxon>Burkholderiales</taxon>
        <taxon>Comamonadaceae</taxon>
        <taxon>Alicycliphilus</taxon>
    </lineage>
</organism>
<keyword evidence="6" id="KW-0460">Magnesium</keyword>
<evidence type="ECO:0000313" key="10">
    <source>
        <dbReference type="Proteomes" id="UP000216225"/>
    </source>
</evidence>
<gene>
    <name evidence="9" type="ORF">CE154_010185</name>
</gene>